<accession>A0A1B0AXI5</accession>
<keyword evidence="3" id="KW-1185">Reference proteome</keyword>
<feature type="transmembrane region" description="Helical" evidence="1">
    <location>
        <begin position="93"/>
        <end position="110"/>
    </location>
</feature>
<reference evidence="2" key="2">
    <citation type="submission" date="2020-05" db="UniProtKB">
        <authorList>
            <consortium name="EnsemblMetazoa"/>
        </authorList>
    </citation>
    <scope>IDENTIFICATION</scope>
    <source>
        <strain evidence="2">IAEA</strain>
    </source>
</reference>
<evidence type="ECO:0000256" key="1">
    <source>
        <dbReference type="SAM" id="Phobius"/>
    </source>
</evidence>
<dbReference type="AlphaFoldDB" id="A0A1B0AXI5"/>
<evidence type="ECO:0000313" key="3">
    <source>
        <dbReference type="Proteomes" id="UP000092460"/>
    </source>
</evidence>
<dbReference type="VEuPathDB" id="VectorBase:GPPI012024"/>
<proteinExistence type="predicted"/>
<keyword evidence="1" id="KW-0472">Membrane</keyword>
<protein>
    <submittedName>
        <fullName evidence="2">Uncharacterized protein</fullName>
    </submittedName>
</protein>
<sequence length="128" mass="14648">MSEKKSSSGTILAARPKLLWRSVSASNTRLGFGNSDRCSSKREFWQRISMSRKASAVKDMKSSCGQDKHFIGSRKKDNKVVIKKSNLMFENRLLYVILKIVVGFSLIRFLREQQKRYDALQPSPTLCD</sequence>
<name>A0A1B0AXI5_9MUSC</name>
<organism evidence="2 3">
    <name type="scientific">Glossina palpalis gambiensis</name>
    <dbReference type="NCBI Taxonomy" id="67801"/>
    <lineage>
        <taxon>Eukaryota</taxon>
        <taxon>Metazoa</taxon>
        <taxon>Ecdysozoa</taxon>
        <taxon>Arthropoda</taxon>
        <taxon>Hexapoda</taxon>
        <taxon>Insecta</taxon>
        <taxon>Pterygota</taxon>
        <taxon>Neoptera</taxon>
        <taxon>Endopterygota</taxon>
        <taxon>Diptera</taxon>
        <taxon>Brachycera</taxon>
        <taxon>Muscomorpha</taxon>
        <taxon>Hippoboscoidea</taxon>
        <taxon>Glossinidae</taxon>
        <taxon>Glossina</taxon>
    </lineage>
</organism>
<dbReference type="Proteomes" id="UP000092460">
    <property type="component" value="Unassembled WGS sequence"/>
</dbReference>
<reference evidence="3" key="1">
    <citation type="submission" date="2015-01" db="EMBL/GenBank/DDBJ databases">
        <authorList>
            <person name="Aksoy S."/>
            <person name="Warren W."/>
            <person name="Wilson R.K."/>
        </authorList>
    </citation>
    <scope>NUCLEOTIDE SEQUENCE [LARGE SCALE GENOMIC DNA]</scope>
    <source>
        <strain evidence="3">IAEA</strain>
    </source>
</reference>
<dbReference type="EnsemblMetazoa" id="GPPI012024-RA">
    <property type="protein sequence ID" value="GPPI012024-PA"/>
    <property type="gene ID" value="GPPI012024"/>
</dbReference>
<keyword evidence="1" id="KW-1133">Transmembrane helix</keyword>
<dbReference type="EMBL" id="JXJN01005276">
    <property type="status" value="NOT_ANNOTATED_CDS"/>
    <property type="molecule type" value="Genomic_DNA"/>
</dbReference>
<evidence type="ECO:0000313" key="2">
    <source>
        <dbReference type="EnsemblMetazoa" id="GPPI012024-PA"/>
    </source>
</evidence>
<keyword evidence="1" id="KW-0812">Transmembrane</keyword>